<evidence type="ECO:0000256" key="4">
    <source>
        <dbReference type="ARBA" id="ARBA00023002"/>
    </source>
</evidence>
<keyword evidence="3" id="KW-0274">FAD</keyword>
<comment type="cofactor">
    <cofactor evidence="1">
        <name>FAD</name>
        <dbReference type="ChEBI" id="CHEBI:57692"/>
    </cofactor>
</comment>
<accession>B9JQA6</accession>
<evidence type="ECO:0000256" key="1">
    <source>
        <dbReference type="ARBA" id="ARBA00001974"/>
    </source>
</evidence>
<dbReference type="SUPFAM" id="SSF56425">
    <property type="entry name" value="Succinate dehydrogenase/fumarate reductase flavoprotein, catalytic domain"/>
    <property type="match status" value="1"/>
</dbReference>
<dbReference type="HOGENOM" id="CLU_011398_4_3_5"/>
<evidence type="ECO:0000256" key="2">
    <source>
        <dbReference type="ARBA" id="ARBA00022630"/>
    </source>
</evidence>
<dbReference type="InterPro" id="IPR036188">
    <property type="entry name" value="FAD/NAD-bd_sf"/>
</dbReference>
<keyword evidence="2" id="KW-0285">Flavoprotein</keyword>
<dbReference type="PANTHER" id="PTHR43400:SF7">
    <property type="entry name" value="FAD-DEPENDENT OXIDOREDUCTASE 2 FAD BINDING DOMAIN-CONTAINING PROTEIN"/>
    <property type="match status" value="1"/>
</dbReference>
<evidence type="ECO:0000313" key="6">
    <source>
        <dbReference type="EMBL" id="ACM31325.1"/>
    </source>
</evidence>
<name>B9JQA6_RHIR8</name>
<reference evidence="6 7" key="1">
    <citation type="journal article" date="2009" name="J. Bacteriol.">
        <title>Genome sequences of three Agrobacterium biovars help elucidate the evolution of multichromosome genomes in bacteria.</title>
        <authorList>
            <person name="Slater S.C."/>
            <person name="Goldman B.S."/>
            <person name="Goodner B."/>
            <person name="Setubal J.C."/>
            <person name="Farrand S.K."/>
            <person name="Nester E.W."/>
            <person name="Burr T.J."/>
            <person name="Banta L."/>
            <person name="Dickerman A.W."/>
            <person name="Paulsen I."/>
            <person name="Otten L."/>
            <person name="Suen G."/>
            <person name="Welch R."/>
            <person name="Almeida N.F."/>
            <person name="Arnold F."/>
            <person name="Burton O.T."/>
            <person name="Du Z."/>
            <person name="Ewing A."/>
            <person name="Godsy E."/>
            <person name="Heisel S."/>
            <person name="Houmiel K.L."/>
            <person name="Jhaveri J."/>
            <person name="Lu J."/>
            <person name="Miller N.M."/>
            <person name="Norton S."/>
            <person name="Chen Q."/>
            <person name="Phoolcharoen W."/>
            <person name="Ohlin V."/>
            <person name="Ondrusek D."/>
            <person name="Pride N."/>
            <person name="Stricklin S.L."/>
            <person name="Sun J."/>
            <person name="Wheeler C."/>
            <person name="Wilson L."/>
            <person name="Zhu H."/>
            <person name="Wood D.W."/>
        </authorList>
    </citation>
    <scope>NUCLEOTIDE SEQUENCE [LARGE SCALE GENOMIC DNA]</scope>
    <source>
        <strain evidence="7">K84 / ATCC BAA-868</strain>
        <plasmid evidence="6 7">pAtK84c</plasmid>
    </source>
</reference>
<evidence type="ECO:0000256" key="3">
    <source>
        <dbReference type="ARBA" id="ARBA00022827"/>
    </source>
</evidence>
<organism evidence="6 7">
    <name type="scientific">Rhizobium rhizogenes (strain K84 / ATCC BAA-868)</name>
    <name type="common">Agrobacterium radiobacter</name>
    <dbReference type="NCBI Taxonomy" id="311403"/>
    <lineage>
        <taxon>Bacteria</taxon>
        <taxon>Pseudomonadati</taxon>
        <taxon>Pseudomonadota</taxon>
        <taxon>Alphaproteobacteria</taxon>
        <taxon>Hyphomicrobiales</taxon>
        <taxon>Rhizobiaceae</taxon>
        <taxon>Rhizobium/Agrobacterium group</taxon>
        <taxon>Rhizobium</taxon>
    </lineage>
</organism>
<keyword evidence="6" id="KW-0614">Plasmid</keyword>
<dbReference type="Gene3D" id="3.90.700.10">
    <property type="entry name" value="Succinate dehydrogenase/fumarate reductase flavoprotein, catalytic domain"/>
    <property type="match status" value="1"/>
</dbReference>
<dbReference type="Proteomes" id="UP000001600">
    <property type="component" value="Plasmid pAtK84c"/>
</dbReference>
<feature type="domain" description="FAD-dependent oxidoreductase 2 FAD-binding" evidence="5">
    <location>
        <begin position="26"/>
        <end position="461"/>
    </location>
</feature>
<dbReference type="Gene3D" id="3.50.50.60">
    <property type="entry name" value="FAD/NAD(P)-binding domain"/>
    <property type="match status" value="1"/>
</dbReference>
<dbReference type="InterPro" id="IPR027477">
    <property type="entry name" value="Succ_DH/fumarate_Rdtase_cat_sf"/>
</dbReference>
<keyword evidence="4" id="KW-0560">Oxidoreductase</keyword>
<dbReference type="InterPro" id="IPR003953">
    <property type="entry name" value="FAD-dep_OxRdtase_2_FAD-bd"/>
</dbReference>
<dbReference type="SUPFAM" id="SSF51905">
    <property type="entry name" value="FAD/NAD(P)-binding domain"/>
    <property type="match status" value="1"/>
</dbReference>
<geneLocation type="plasmid" evidence="6 7">
    <name>pAtK84c</name>
</geneLocation>
<dbReference type="InterPro" id="IPR050315">
    <property type="entry name" value="FAD-oxidoreductase_2"/>
</dbReference>
<sequence>MSGLLHCDPLLITINWNQKMQTIEADVVIIGGGGTGLPAALTTIEGGIKRVILVEKRRALGGNASMAGGFLFAAESKRQKEVNGEMDRDAVFKETMAFHHFDRIKPRLLRVFIDKSAETIEWLEDRGAAFKFGHVESMAVHILEGMKAPVGGFSRVIRLLGDKFQKEGGQLLLNTAAERIVCSEDGKIQKVIAKNKNAETVEISTNCVILGSGGFTGNRELLKRYFPDHYDDVYWTDSVPNMGEGIQMATDAGAGLDDRCTLVRETTYSFETKKSMPNRAGMEPRSIWVNNRGERFADESIYMDNMATNALVAQPGMLGFALFDNDLIDYMVKNPSPVLGPDPVSIRDIFELEAQTGEWCAVANTFDQLASWMGADREVLKATIEEYNGFCESGRDALFAKDKRHLFPLLKAPFYALKFRPLMVETVGPVQINEKMQVLDKLGSIVPGFFAGGAITGGWQGNDYHLFGSALGWAINSGRIAGENAIRFLQEK</sequence>
<protein>
    <submittedName>
        <fullName evidence="6">Flavoprotein subunit of a reductase</fullName>
    </submittedName>
</protein>
<dbReference type="PANTHER" id="PTHR43400">
    <property type="entry name" value="FUMARATE REDUCTASE"/>
    <property type="match status" value="1"/>
</dbReference>
<gene>
    <name evidence="6" type="ordered locus">Arad_12333</name>
</gene>
<dbReference type="AlphaFoldDB" id="B9JQA6"/>
<dbReference type="Pfam" id="PF00890">
    <property type="entry name" value="FAD_binding_2"/>
    <property type="match status" value="1"/>
</dbReference>
<evidence type="ECO:0000259" key="5">
    <source>
        <dbReference type="Pfam" id="PF00890"/>
    </source>
</evidence>
<dbReference type="GO" id="GO:0016491">
    <property type="term" value="F:oxidoreductase activity"/>
    <property type="evidence" value="ECO:0007669"/>
    <property type="project" value="UniProtKB-KW"/>
</dbReference>
<dbReference type="EMBL" id="CP000631">
    <property type="protein sequence ID" value="ACM31325.1"/>
    <property type="molecule type" value="Genomic_DNA"/>
</dbReference>
<proteinExistence type="predicted"/>
<evidence type="ECO:0000313" key="7">
    <source>
        <dbReference type="Proteomes" id="UP000001600"/>
    </source>
</evidence>
<dbReference type="KEGG" id="ara:Arad_12333"/>